<organism evidence="2 3">
    <name type="scientific">Moniliophthora roreri</name>
    <name type="common">Frosty pod rot fungus</name>
    <name type="synonym">Monilia roreri</name>
    <dbReference type="NCBI Taxonomy" id="221103"/>
    <lineage>
        <taxon>Eukaryota</taxon>
        <taxon>Fungi</taxon>
        <taxon>Dikarya</taxon>
        <taxon>Basidiomycota</taxon>
        <taxon>Agaricomycotina</taxon>
        <taxon>Agaricomycetes</taxon>
        <taxon>Agaricomycetidae</taxon>
        <taxon>Agaricales</taxon>
        <taxon>Marasmiineae</taxon>
        <taxon>Marasmiaceae</taxon>
        <taxon>Moniliophthora</taxon>
    </lineage>
</organism>
<dbReference type="InterPro" id="IPR036047">
    <property type="entry name" value="F-box-like_dom_sf"/>
</dbReference>
<comment type="caution">
    <text evidence="2">The sequence shown here is derived from an EMBL/GenBank/DDBJ whole genome shotgun (WGS) entry which is preliminary data.</text>
</comment>
<evidence type="ECO:0000259" key="1">
    <source>
        <dbReference type="Pfam" id="PF00646"/>
    </source>
</evidence>
<dbReference type="AlphaFoldDB" id="A0A0W0GCX4"/>
<reference evidence="2 3" key="1">
    <citation type="submission" date="2015-12" db="EMBL/GenBank/DDBJ databases">
        <title>Draft genome sequence of Moniliophthora roreri, the causal agent of frosty pod rot of cacao.</title>
        <authorList>
            <person name="Aime M.C."/>
            <person name="Diaz-Valderrama J.R."/>
            <person name="Kijpornyongpan T."/>
            <person name="Phillips-Mora W."/>
        </authorList>
    </citation>
    <scope>NUCLEOTIDE SEQUENCE [LARGE SCALE GENOMIC DNA]</scope>
    <source>
        <strain evidence="2 3">MCA 2952</strain>
    </source>
</reference>
<gene>
    <name evidence="2" type="ORF">WG66_1024</name>
</gene>
<dbReference type="Pfam" id="PF00646">
    <property type="entry name" value="F-box"/>
    <property type="match status" value="1"/>
</dbReference>
<sequence>MAFYAGNLVMQTDLPTEVWENIFTHVEHTTRPQVCLTSKAFNQIATRVMYRNLSLHRIPKAIKCLQTVRRNNLAAKSVHYFKLKESISLFESISTQLFGLLRLLSEALQRMVNLRGLNLTASGDGYEPESWPMAEIFGRIFDHLSFPRLREAWLYTPVSHGVVDFLQRHRTHIEALCLDGIAVAGGDTRLLDRPIQFPNLRFLDASQNITSTIFSPWELPNLTMITVTWSYDRENISPFDLLLTSTAKFSKANQLQPNLELFRKGWNVDLIEAVSVQLPQIRKLLIGCMHYQEFEKIPMDAMLDVTRYLKRFSDLRRFQWFIEAMEDPPPPCFSMYRAYEITVSLGEMCHSLEFCQLPYGPVWQRIVDDIWIPEEEMDCDAITDDNRLRNWMWNQLVHERYPKLDDLLGYLEGFECVIPGTLKCIQRFRDTAGGSVERMQATEELLELGQHTGIWKYGMGDNELYVT</sequence>
<dbReference type="EMBL" id="LATX01000371">
    <property type="protein sequence ID" value="KTB46401.1"/>
    <property type="molecule type" value="Genomic_DNA"/>
</dbReference>
<dbReference type="InterPro" id="IPR001810">
    <property type="entry name" value="F-box_dom"/>
</dbReference>
<dbReference type="eggNOG" id="ENOG502RHQT">
    <property type="taxonomic scope" value="Eukaryota"/>
</dbReference>
<feature type="domain" description="F-box" evidence="1">
    <location>
        <begin position="13"/>
        <end position="48"/>
    </location>
</feature>
<name>A0A0W0GCX4_MONRR</name>
<proteinExistence type="predicted"/>
<dbReference type="SUPFAM" id="SSF81383">
    <property type="entry name" value="F-box domain"/>
    <property type="match status" value="1"/>
</dbReference>
<accession>A0A0W0GCX4</accession>
<dbReference type="Proteomes" id="UP000054988">
    <property type="component" value="Unassembled WGS sequence"/>
</dbReference>
<evidence type="ECO:0000313" key="2">
    <source>
        <dbReference type="EMBL" id="KTB46401.1"/>
    </source>
</evidence>
<evidence type="ECO:0000313" key="3">
    <source>
        <dbReference type="Proteomes" id="UP000054988"/>
    </source>
</evidence>
<protein>
    <recommendedName>
        <fullName evidence="1">F-box domain-containing protein</fullName>
    </recommendedName>
</protein>